<evidence type="ECO:0000313" key="8">
    <source>
        <dbReference type="EMBL" id="CAJ1395072.1"/>
    </source>
</evidence>
<dbReference type="InterPro" id="IPR003593">
    <property type="entry name" value="AAA+_ATPase"/>
</dbReference>
<feature type="region of interest" description="Disordered" evidence="6">
    <location>
        <begin position="663"/>
        <end position="694"/>
    </location>
</feature>
<dbReference type="Gene3D" id="3.40.50.300">
    <property type="entry name" value="P-loop containing nucleotide triphosphate hydrolases"/>
    <property type="match status" value="1"/>
</dbReference>
<dbReference type="Gene3D" id="1.10.8.60">
    <property type="match status" value="1"/>
</dbReference>
<evidence type="ECO:0000256" key="6">
    <source>
        <dbReference type="SAM" id="MobiDB-lite"/>
    </source>
</evidence>
<dbReference type="InterPro" id="IPR027417">
    <property type="entry name" value="P-loop_NTPase"/>
</dbReference>
<dbReference type="GO" id="GO:0016887">
    <property type="term" value="F:ATP hydrolysis activity"/>
    <property type="evidence" value="ECO:0007669"/>
    <property type="project" value="InterPro"/>
</dbReference>
<feature type="region of interest" description="Disordered" evidence="6">
    <location>
        <begin position="1952"/>
        <end position="1972"/>
    </location>
</feature>
<dbReference type="GO" id="GO:0003688">
    <property type="term" value="F:DNA replication origin binding"/>
    <property type="evidence" value="ECO:0007669"/>
    <property type="project" value="TreeGrafter"/>
</dbReference>
<feature type="region of interest" description="Disordered" evidence="6">
    <location>
        <begin position="58"/>
        <end position="77"/>
    </location>
</feature>
<protein>
    <recommendedName>
        <fullName evidence="7">AAA+ ATPase domain-containing protein</fullName>
    </recommendedName>
</protein>
<feature type="compositionally biased region" description="Basic and acidic residues" evidence="6">
    <location>
        <begin position="60"/>
        <end position="69"/>
    </location>
</feature>
<dbReference type="InterPro" id="IPR003959">
    <property type="entry name" value="ATPase_AAA_core"/>
</dbReference>
<evidence type="ECO:0000256" key="5">
    <source>
        <dbReference type="ARBA" id="ARBA00023242"/>
    </source>
</evidence>
<comment type="caution">
    <text evidence="8">The sequence shown here is derived from an EMBL/GenBank/DDBJ whole genome shotgun (WGS) entry which is preliminary data.</text>
</comment>
<dbReference type="SUPFAM" id="SSF52540">
    <property type="entry name" value="P-loop containing nucleoside triphosphate hydrolases"/>
    <property type="match status" value="1"/>
</dbReference>
<keyword evidence="5" id="KW-0539">Nucleus</keyword>
<evidence type="ECO:0000313" key="9">
    <source>
        <dbReference type="Proteomes" id="UP001178507"/>
    </source>
</evidence>
<comment type="subcellular location">
    <subcellularLocation>
        <location evidence="1">Nucleus</location>
    </subcellularLocation>
</comment>
<dbReference type="GO" id="GO:0033314">
    <property type="term" value="P:mitotic DNA replication checkpoint signaling"/>
    <property type="evidence" value="ECO:0007669"/>
    <property type="project" value="TreeGrafter"/>
</dbReference>
<evidence type="ECO:0000256" key="1">
    <source>
        <dbReference type="ARBA" id="ARBA00004123"/>
    </source>
</evidence>
<dbReference type="Pfam" id="PF22606">
    <property type="entry name" value="Cdc6-ORC-like_ATPase_lid"/>
    <property type="match status" value="1"/>
</dbReference>
<reference evidence="8" key="1">
    <citation type="submission" date="2023-08" db="EMBL/GenBank/DDBJ databases">
        <authorList>
            <person name="Chen Y."/>
            <person name="Shah S."/>
            <person name="Dougan E. K."/>
            <person name="Thang M."/>
            <person name="Chan C."/>
        </authorList>
    </citation>
    <scope>NUCLEOTIDE SEQUENCE</scope>
</reference>
<feature type="compositionally biased region" description="Low complexity" evidence="6">
    <location>
        <begin position="672"/>
        <end position="694"/>
    </location>
</feature>
<dbReference type="CDD" id="cd00009">
    <property type="entry name" value="AAA"/>
    <property type="match status" value="1"/>
</dbReference>
<dbReference type="InterPro" id="IPR050311">
    <property type="entry name" value="ORC1/CDC6"/>
</dbReference>
<evidence type="ECO:0000256" key="3">
    <source>
        <dbReference type="ARBA" id="ARBA00022705"/>
    </source>
</evidence>
<dbReference type="GO" id="GO:0005664">
    <property type="term" value="C:nuclear origin of replication recognition complex"/>
    <property type="evidence" value="ECO:0007669"/>
    <property type="project" value="TreeGrafter"/>
</dbReference>
<evidence type="ECO:0000256" key="4">
    <source>
        <dbReference type="ARBA" id="ARBA00023125"/>
    </source>
</evidence>
<feature type="domain" description="AAA+ ATPase" evidence="7">
    <location>
        <begin position="127"/>
        <end position="273"/>
    </location>
</feature>
<comment type="similarity">
    <text evidence="2">Belongs to the ORC1 family.</text>
</comment>
<evidence type="ECO:0000259" key="7">
    <source>
        <dbReference type="SMART" id="SM00382"/>
    </source>
</evidence>
<name>A0AA36IW37_9DINO</name>
<dbReference type="Proteomes" id="UP001178507">
    <property type="component" value="Unassembled WGS sequence"/>
</dbReference>
<proteinExistence type="inferred from homology"/>
<evidence type="ECO:0000256" key="2">
    <source>
        <dbReference type="ARBA" id="ARBA00008398"/>
    </source>
</evidence>
<dbReference type="SMART" id="SM00382">
    <property type="entry name" value="AAA"/>
    <property type="match status" value="1"/>
</dbReference>
<dbReference type="PANTHER" id="PTHR10763">
    <property type="entry name" value="CELL DIVISION CONTROL PROTEIN 6-RELATED"/>
    <property type="match status" value="1"/>
</dbReference>
<dbReference type="InterPro" id="IPR054425">
    <property type="entry name" value="Cdc6_ORC1-like_ATPase_lid"/>
</dbReference>
<dbReference type="GO" id="GO:0005524">
    <property type="term" value="F:ATP binding"/>
    <property type="evidence" value="ECO:0007669"/>
    <property type="project" value="InterPro"/>
</dbReference>
<gene>
    <name evidence="8" type="ORF">EVOR1521_LOCUS19593</name>
</gene>
<keyword evidence="3" id="KW-0235">DNA replication</keyword>
<sequence length="2095" mass="230158">MAGEAMAGKRKQPGFAPAVVRRIHGKTQVAATGRRIRGKTRIARIAHSKAHFAQMRIHGKGGDPRRRSEFQPVNPFSEDKKGLAQLPEISRARMAMSPAVLGTMPCREQQQSELFNHLSAAIRQGGSKKVLYISGMPGTGKTASVLQVEAQLKQKFAFVHINAMCLGKPSAVFGEVWRQLREAGLAQERCSAAAAEKQVEGFFLHRATQQVVVLLIDELDCLATRNQAILYRILSLIMLPKPHLVMVAISNNIDLPERLLPKVSTRLGFDRVDFRTYTRDQIHEILRKRLEVYKALDTFTNDTLKYCAARVAGHSGDVRKALQLCKRALDVCRQLPVTIQDLRAADQDLLQANPCVKAVHGLSALDEATDRDKIFELRARCLPQATERDTSFGRRARCLPQATVREKTFGPRARCLPQATDRDAIFGRRARCLSQATDRRRARVAAGHGPGQGACTSRVCVSQATDRDTIFALRARCLPQATDRDKTIGPRARCRPQGTERGKMAFCCATKRQHLTQSVEERLRPKQRDAQGRVLAATDEEHAQEWQLVVYTRFDSEDIRPEEAAVMLVEAQQDPRTRRELRMFNHVSNIGVGVHYDALLPRDVLQGLPNMCSLEEMQPDSELDAGAVAGLEAAAGSRQTAEASVPGCEPECAGGDCGVAAPQQPPEANATSDFAGADMDAASDDGGSSASEVSSAGVELLAAQMRSNPTLPSSGTVSAQDMMSEFIRLPLFSCPFAGCVFETDDEGVFLQHVEGAEGPHAKAVAAVSAQYVSPMCHGDMVAAAVALLERRKVPCVGAAVTRRVLRRLAEAACDAEVQALVCFVCGQVHTTARGAQETPIAMALANDHFYGYVPRMLLSEEVTWLEVAAASTIWTSMLVYYLEAPFGHLQLEHMRGEEELARLVHVHIVGHDADVVDNLRGATMRVDVVLALINYLRSAGFPGYESADNGAEAVAARMEEVYGRRYGNGPFVPQAVREATQAARRERLQGASLIEDKVAAPAENATDIDAMCAAMRPLTFVAENSGPGSTSAHREHAQVLGYRLEDAREQWEPARVSLLDLVKGLPRRIEAQFRQHWAFVPGLWNLYFRDRLNRQVSLRFSATASSGVIPAGAETSAAQAAADLYDMLQHGHFRTASGTRQRIAGDVAKLRFAERATSQQRQLLADYRFRTQQLPGTQEIRSRIGRSGFWTSVVYGNGIFMTVTPGERQNYLAVRLSRLRQSDPHASGVAQWVGHDCPSLEAQADDVFEAQVPGYDARKLLLARDPLGAALAFGVQIRVILANILGVRMCASCPDCGTSEDKACMDRFGSCATYMGGVAGRCDGLCGAVECQKSTGALHYHFWAYVQRAHQLHTLQEITAMLRSQLLSVSSLKHFYETVCQTEFPQEVTAWQQARVEGAWPEFHECPAGAAEPARWGQTRPGRIPPFVWADAAAPKAAGPSQGHTATKQELLAEAKSYEESYRAALQVQLEWSQLHIHRMDRASGQRKVPGACRRNATETACKHGFPKDAYMNAVRPLVVCGGIARRARLPRSCRRSMVGRVLPRRNSPWLNGTAPGLALGMSGANTDVKLNDLIPVLEETHENEICGRACAAKAGRQGIKKLVRRFARAQSVTNGYFGGYISKRQKLGKLELRKCVRKLLQLQSKLQARTSSQQFRAVSGRMISDLEINGTVRGAVESMHLCINARDHDALSAECIRSFPTISVRSQAWFERLHAELRTCNVQRLECTVPLPSRKVSAVSQRTIPWVDAYGMRPQTQEFELLSPFEFLRYWTVEAVEVPKRGTRAATSRLTDLGREVLASASGATGPLLPGVHFHVREPGEGDAWITFPESKSASTERFRHMWILRRRARPHVPVLEGCRLPSLSNSAEYNAKLFSVFFRPWTLRPPGTATVPLLRNLGRVDPVSELLRDMAEPVVRFSGAWETYLRDGVASEHGLRLIKTVLQMSLCGGAREEDEGPEQGVQNKAPQQHPRLAAEDVARALRGAEAEAGLGQVRQGRHGASLKRVSDVFGTAQLPAQSAELAAGSVAEDACVRHLHALSQPSAQAEPEIGPYAEERAACAFAYPPGCEVPLRKWLADIQLRPLRPTPSNLAKA</sequence>
<keyword evidence="9" id="KW-1185">Reference proteome</keyword>
<organism evidence="8 9">
    <name type="scientific">Effrenium voratum</name>
    <dbReference type="NCBI Taxonomy" id="2562239"/>
    <lineage>
        <taxon>Eukaryota</taxon>
        <taxon>Sar</taxon>
        <taxon>Alveolata</taxon>
        <taxon>Dinophyceae</taxon>
        <taxon>Suessiales</taxon>
        <taxon>Symbiodiniaceae</taxon>
        <taxon>Effrenium</taxon>
    </lineage>
</organism>
<dbReference type="GO" id="GO:0006270">
    <property type="term" value="P:DNA replication initiation"/>
    <property type="evidence" value="ECO:0007669"/>
    <property type="project" value="TreeGrafter"/>
</dbReference>
<dbReference type="EMBL" id="CAUJNA010003046">
    <property type="protein sequence ID" value="CAJ1395072.1"/>
    <property type="molecule type" value="Genomic_DNA"/>
</dbReference>
<accession>A0AA36IW37</accession>
<dbReference type="PANTHER" id="PTHR10763:SF23">
    <property type="entry name" value="ORIGIN RECOGNITION COMPLEX SUBUNIT 1"/>
    <property type="match status" value="1"/>
</dbReference>
<keyword evidence="4" id="KW-0238">DNA-binding</keyword>
<dbReference type="Pfam" id="PF00004">
    <property type="entry name" value="AAA"/>
    <property type="match status" value="1"/>
</dbReference>